<keyword evidence="8" id="KW-1185">Reference proteome</keyword>
<evidence type="ECO:0000313" key="8">
    <source>
        <dbReference type="Proteomes" id="UP000076532"/>
    </source>
</evidence>
<feature type="compositionally biased region" description="Basic and acidic residues" evidence="6">
    <location>
        <begin position="52"/>
        <end position="62"/>
    </location>
</feature>
<gene>
    <name evidence="7" type="ORF">FIBSPDRAFT_929047</name>
</gene>
<dbReference type="SUPFAM" id="SSF51905">
    <property type="entry name" value="FAD/NAD(P)-binding domain"/>
    <property type="match status" value="1"/>
</dbReference>
<keyword evidence="4" id="KW-0521">NADP</keyword>
<dbReference type="PRINTS" id="PR00419">
    <property type="entry name" value="ADXRDTASE"/>
</dbReference>
<keyword evidence="2" id="KW-0285">Flavoprotein</keyword>
<evidence type="ECO:0000256" key="6">
    <source>
        <dbReference type="SAM" id="MobiDB-lite"/>
    </source>
</evidence>
<dbReference type="OrthoDB" id="333024at2759"/>
<proteinExistence type="predicted"/>
<name>A0A166P8W3_9AGAM</name>
<sequence>MAPFKLAVIGAGPSAFNVASRLSRASNSRCKYTYTASPPTTRRSRCASTVQEKPDADERNPELRAQVRRGRRRPALPLLRERQHRHDLHLAHPAQPAPPHPVPPVQLHASPLCDGLHAAHAAPRAAPRPALHARAGLVHWYTQHPSGPAQPPLDRLSHVTLIGNGNVSLDITRMLLAAPANLAKYDIPEAVMAVLARSTVKHVSIVARRGPLEAAFTVKELRELINLPGASMVPIDPPLLMPPPETRLSRQQTRMLALLRQGSVQAPGSTPKSWSLDFFRSPTGLAPVPPSPSSDITH</sequence>
<evidence type="ECO:0000256" key="1">
    <source>
        <dbReference type="ARBA" id="ARBA00001974"/>
    </source>
</evidence>
<dbReference type="EMBL" id="KV417518">
    <property type="protein sequence ID" value="KZP25842.1"/>
    <property type="molecule type" value="Genomic_DNA"/>
</dbReference>
<dbReference type="GO" id="GO:0016491">
    <property type="term" value="F:oxidoreductase activity"/>
    <property type="evidence" value="ECO:0007669"/>
    <property type="project" value="UniProtKB-KW"/>
</dbReference>
<reference evidence="7 8" key="1">
    <citation type="journal article" date="2016" name="Mol. Biol. Evol.">
        <title>Comparative Genomics of Early-Diverging Mushroom-Forming Fungi Provides Insights into the Origins of Lignocellulose Decay Capabilities.</title>
        <authorList>
            <person name="Nagy L.G."/>
            <person name="Riley R."/>
            <person name="Tritt A."/>
            <person name="Adam C."/>
            <person name="Daum C."/>
            <person name="Floudas D."/>
            <person name="Sun H."/>
            <person name="Yadav J.S."/>
            <person name="Pangilinan J."/>
            <person name="Larsson K.H."/>
            <person name="Matsuura K."/>
            <person name="Barry K."/>
            <person name="Labutti K."/>
            <person name="Kuo R."/>
            <person name="Ohm R.A."/>
            <person name="Bhattacharya S.S."/>
            <person name="Shirouzu T."/>
            <person name="Yoshinaga Y."/>
            <person name="Martin F.M."/>
            <person name="Grigoriev I.V."/>
            <person name="Hibbett D.S."/>
        </authorList>
    </citation>
    <scope>NUCLEOTIDE SEQUENCE [LARGE SCALE GENOMIC DNA]</scope>
    <source>
        <strain evidence="7 8">CBS 109695</strain>
    </source>
</reference>
<dbReference type="InterPro" id="IPR036188">
    <property type="entry name" value="FAD/NAD-bd_sf"/>
</dbReference>
<dbReference type="Proteomes" id="UP000076532">
    <property type="component" value="Unassembled WGS sequence"/>
</dbReference>
<dbReference type="PANTHER" id="PTHR48467:SF1">
    <property type="entry name" value="GLUTAMATE SYNTHASE 1 [NADH], CHLOROPLASTIC-LIKE"/>
    <property type="match status" value="1"/>
</dbReference>
<feature type="compositionally biased region" description="Polar residues" evidence="6">
    <location>
        <begin position="34"/>
        <end position="51"/>
    </location>
</feature>
<dbReference type="PANTHER" id="PTHR48467">
    <property type="entry name" value="GLUTAMATE SYNTHASE 1 [NADH], CHLOROPLASTIC-LIKE"/>
    <property type="match status" value="1"/>
</dbReference>
<evidence type="ECO:0000256" key="4">
    <source>
        <dbReference type="ARBA" id="ARBA00022857"/>
    </source>
</evidence>
<evidence type="ECO:0000313" key="7">
    <source>
        <dbReference type="EMBL" id="KZP25842.1"/>
    </source>
</evidence>
<evidence type="ECO:0000256" key="3">
    <source>
        <dbReference type="ARBA" id="ARBA00022827"/>
    </source>
</evidence>
<dbReference type="Gene3D" id="3.50.50.60">
    <property type="entry name" value="FAD/NAD(P)-binding domain"/>
    <property type="match status" value="1"/>
</dbReference>
<feature type="region of interest" description="Disordered" evidence="6">
    <location>
        <begin position="34"/>
        <end position="77"/>
    </location>
</feature>
<protein>
    <submittedName>
        <fullName evidence="7">FAD/NAD(P)-binding domain-containing protein</fullName>
    </submittedName>
</protein>
<dbReference type="AlphaFoldDB" id="A0A166P8W3"/>
<evidence type="ECO:0000256" key="5">
    <source>
        <dbReference type="ARBA" id="ARBA00023002"/>
    </source>
</evidence>
<evidence type="ECO:0000256" key="2">
    <source>
        <dbReference type="ARBA" id="ARBA00022630"/>
    </source>
</evidence>
<organism evidence="7 8">
    <name type="scientific">Athelia psychrophila</name>
    <dbReference type="NCBI Taxonomy" id="1759441"/>
    <lineage>
        <taxon>Eukaryota</taxon>
        <taxon>Fungi</taxon>
        <taxon>Dikarya</taxon>
        <taxon>Basidiomycota</taxon>
        <taxon>Agaricomycotina</taxon>
        <taxon>Agaricomycetes</taxon>
        <taxon>Agaricomycetidae</taxon>
        <taxon>Atheliales</taxon>
        <taxon>Atheliaceae</taxon>
        <taxon>Athelia</taxon>
    </lineage>
</organism>
<keyword evidence="5" id="KW-0560">Oxidoreductase</keyword>
<comment type="cofactor">
    <cofactor evidence="1">
        <name>FAD</name>
        <dbReference type="ChEBI" id="CHEBI:57692"/>
    </cofactor>
</comment>
<keyword evidence="3" id="KW-0274">FAD</keyword>
<dbReference type="InterPro" id="IPR055275">
    <property type="entry name" value="Ferredox_Rdtase"/>
</dbReference>
<accession>A0A166P8W3</accession>